<evidence type="ECO:0000256" key="6">
    <source>
        <dbReference type="ARBA" id="ARBA00022840"/>
    </source>
</evidence>
<dbReference type="SMART" id="SM00220">
    <property type="entry name" value="S_TKc"/>
    <property type="match status" value="1"/>
</dbReference>
<evidence type="ECO:0000256" key="2">
    <source>
        <dbReference type="ARBA" id="ARBA00022679"/>
    </source>
</evidence>
<dbReference type="GO" id="GO:0005524">
    <property type="term" value="F:ATP binding"/>
    <property type="evidence" value="ECO:0007669"/>
    <property type="project" value="UniProtKB-KW"/>
</dbReference>
<dbReference type="SMART" id="SM00368">
    <property type="entry name" value="LRR_RI"/>
    <property type="match status" value="2"/>
</dbReference>
<dbReference type="SUPFAM" id="SSF56399">
    <property type="entry name" value="ADP-ribosylation"/>
    <property type="match status" value="1"/>
</dbReference>
<evidence type="ECO:0000256" key="3">
    <source>
        <dbReference type="ARBA" id="ARBA00022737"/>
    </source>
</evidence>
<evidence type="ECO:0000259" key="8">
    <source>
        <dbReference type="PROSITE" id="PS50011"/>
    </source>
</evidence>
<gene>
    <name evidence="9" type="ORF">PTSG_04482</name>
</gene>
<dbReference type="Gene3D" id="3.80.10.10">
    <property type="entry name" value="Ribonuclease Inhibitor"/>
    <property type="match status" value="1"/>
</dbReference>
<dbReference type="InterPro" id="IPR001611">
    <property type="entry name" value="Leu-rich_rpt"/>
</dbReference>
<dbReference type="InterPro" id="IPR032675">
    <property type="entry name" value="LRR_dom_sf"/>
</dbReference>
<feature type="domain" description="Protein kinase" evidence="8">
    <location>
        <begin position="501"/>
        <end position="777"/>
    </location>
</feature>
<keyword evidence="4" id="KW-0547">Nucleotide-binding</keyword>
<evidence type="ECO:0000256" key="4">
    <source>
        <dbReference type="ARBA" id="ARBA00022741"/>
    </source>
</evidence>
<dbReference type="EMBL" id="GL832964">
    <property type="protein sequence ID" value="EGD72752.1"/>
    <property type="molecule type" value="Genomic_DNA"/>
</dbReference>
<keyword evidence="3" id="KW-0677">Repeat</keyword>
<dbReference type="Pfam" id="PF00069">
    <property type="entry name" value="Pkinase"/>
    <property type="match status" value="1"/>
</dbReference>
<dbReference type="Pfam" id="PF13516">
    <property type="entry name" value="LRR_6"/>
    <property type="match status" value="2"/>
</dbReference>
<keyword evidence="2" id="KW-0808">Transferase</keyword>
<organism evidence="10">
    <name type="scientific">Salpingoeca rosetta (strain ATCC 50818 / BSB-021)</name>
    <dbReference type="NCBI Taxonomy" id="946362"/>
    <lineage>
        <taxon>Eukaryota</taxon>
        <taxon>Choanoflagellata</taxon>
        <taxon>Craspedida</taxon>
        <taxon>Salpingoecidae</taxon>
        <taxon>Salpingoeca</taxon>
    </lineage>
</organism>
<evidence type="ECO:0000256" key="1">
    <source>
        <dbReference type="ARBA" id="ARBA00022614"/>
    </source>
</evidence>
<dbReference type="PANTHER" id="PTHR44329:SF288">
    <property type="entry name" value="MITOGEN-ACTIVATED PROTEIN KINASE KINASE KINASE 20"/>
    <property type="match status" value="1"/>
</dbReference>
<name>F2U8P4_SALR5</name>
<dbReference type="Gene3D" id="1.10.510.10">
    <property type="entry name" value="Transferase(Phosphotransferase) domain 1"/>
    <property type="match status" value="1"/>
</dbReference>
<keyword evidence="5 9" id="KW-0418">Kinase</keyword>
<dbReference type="InterPro" id="IPR011009">
    <property type="entry name" value="Kinase-like_dom_sf"/>
</dbReference>
<dbReference type="RefSeq" id="XP_004994575.1">
    <property type="nucleotide sequence ID" value="XM_004994518.1"/>
</dbReference>
<dbReference type="SUPFAM" id="SSF56112">
    <property type="entry name" value="Protein kinase-like (PK-like)"/>
    <property type="match status" value="1"/>
</dbReference>
<keyword evidence="1" id="KW-0433">Leucine-rich repeat</keyword>
<keyword evidence="9" id="KW-0723">Serine/threonine-protein kinase</keyword>
<sequence>MSGRVQLATMIEAAGLIPSTASLVQSIANGTATGLVNFQGRHIGDLGLEAVILALKHRNFVEWLDLTENDITSEGVRALVTALTNNPTLHTLTLTNNTLDDAAAESLANLVETNTVVNAISVYDNPNISRAGINRLRAAANARDNFTLGVDDPDETTHTRHVLRRHNHNTTGNTQAHDDDDDDDDDADEDVLHEAQTPMSSRVSRTSMSSLRTPDASGGAPAFTLPRHRQPPPQHQQHQHQQQQATADPTVVNQLLDQQHRMQELLDERDATIATMRVQLEEQEAAQTQAAAALISEKEQLQATIAELTQTNEQRAEECDQANERKAELAQRLQTAIDELESLRSAHADSEQQQTDLTERIKAMKEEMEDLQQAKDDVEQSKADLETRLATQLETLKTQHEQKVKDLGEANEALQTQRNTLQQQNESNAQALRDARAEIERLQQALQEPTTSDSEDAGATSAKPPPGPDTPTSLQEAEAKLEGMLNLNMDLARFTTRERVVDDKGDFTKGGYGKLYRCTIAGHDVALKEIDVRSRPRLLEILSEKSNTQAHANDKRVRREVAILMTLRHPNIVSFYGICYDAERKTLSFVLSWADNGSLFDFMHLHKRQISHVDKLRILSEVAGAMEFLHAHDVVHRDLKSANVLLDAVLSAKVTDFGLSTFKNTETSSLSRVAGTPLWASPEQVLEEKLRADTDAFSFGCLAWEVWFAVKPWHHGKYEKDGISLLQLALKYEKHEYLPLEKVINGQEMPVHLRALLRGCFTTSGSRLSFALLHAAFRGQYAAAREQRQLNEARQQELLQGPPDAVWKFDPEILATLKEKKHALSTRDTVYVVPLDLGNQDEASLVKTLLRQAGGRTARQPDLLGPFGRKVAAAVITWCDQKLAAFNGAMHRNKTRFRGHLTSTSHPFAPKYEVDDTGAATNAEEKAVLDRVTTKTGHYRLLDASLMKQDPPLRVQRVFHGVNSFDAVVGILGGDFAPLQKTDIGWFGAGPYFTPDLDYALEYAHDCDGADVPADLRFLQLTPGEVYRIVLVCDVTYGNPYPVTKNSLHPMVQSTAEDKLPTERWQTFAGLPLVAGHDAHIAVTAFDSKSVDYVPPFDTHADWSQPGEKPVAELVISDTSCALVRAVCVFQG</sequence>
<evidence type="ECO:0000256" key="7">
    <source>
        <dbReference type="SAM" id="MobiDB-lite"/>
    </source>
</evidence>
<dbReference type="OrthoDB" id="346907at2759"/>
<evidence type="ECO:0000256" key="5">
    <source>
        <dbReference type="ARBA" id="ARBA00022777"/>
    </source>
</evidence>
<feature type="region of interest" description="Disordered" evidence="7">
    <location>
        <begin position="146"/>
        <end position="248"/>
    </location>
</feature>
<dbReference type="InterPro" id="IPR008271">
    <property type="entry name" value="Ser/Thr_kinase_AS"/>
</dbReference>
<dbReference type="GeneID" id="16075158"/>
<accession>F2U8P4</accession>
<reference evidence="9" key="1">
    <citation type="submission" date="2009-08" db="EMBL/GenBank/DDBJ databases">
        <title>Annotation of Salpingoeca rosetta.</title>
        <authorList>
            <consortium name="The Broad Institute Genome Sequencing Platform"/>
            <person name="Russ C."/>
            <person name="Cuomo C."/>
            <person name="Burger G."/>
            <person name="Gray M.W."/>
            <person name="Holland P.W.H."/>
            <person name="King N."/>
            <person name="Lang F.B.F."/>
            <person name="Roger A.J."/>
            <person name="Ruiz-Trillo I."/>
            <person name="Young S.K."/>
            <person name="Zeng Q."/>
            <person name="Gargeya S."/>
            <person name="Alvarado L."/>
            <person name="Berlin A."/>
            <person name="Chapman S.B."/>
            <person name="Chen Z."/>
            <person name="Freedman E."/>
            <person name="Gellesch M."/>
            <person name="Goldberg J."/>
            <person name="Griggs A."/>
            <person name="Gujja S."/>
            <person name="Heilman E."/>
            <person name="Heiman D."/>
            <person name="Howarth C."/>
            <person name="Mehta T."/>
            <person name="Neiman D."/>
            <person name="Pearson M."/>
            <person name="Roberts A."/>
            <person name="Saif S."/>
            <person name="Shea T."/>
            <person name="Shenoy N."/>
            <person name="Sisk P."/>
            <person name="Stolte C."/>
            <person name="Sykes S."/>
            <person name="White J."/>
            <person name="Yandava C."/>
            <person name="Haas B."/>
            <person name="Nusbaum C."/>
            <person name="Birren B."/>
        </authorList>
    </citation>
    <scope>NUCLEOTIDE SEQUENCE [LARGE SCALE GENOMIC DNA]</scope>
    <source>
        <strain evidence="9">ATCC 50818</strain>
    </source>
</reference>
<feature type="compositionally biased region" description="Basic residues" evidence="7">
    <location>
        <begin position="159"/>
        <end position="168"/>
    </location>
</feature>
<feature type="region of interest" description="Disordered" evidence="7">
    <location>
        <begin position="446"/>
        <end position="475"/>
    </location>
</feature>
<dbReference type="PROSITE" id="PS50011">
    <property type="entry name" value="PROTEIN_KINASE_DOM"/>
    <property type="match status" value="1"/>
</dbReference>
<protein>
    <submittedName>
        <fullName evidence="9">Serine/threonine protein kinase</fullName>
    </submittedName>
</protein>
<dbReference type="PANTHER" id="PTHR44329">
    <property type="entry name" value="SERINE/THREONINE-PROTEIN KINASE TNNI3K-RELATED"/>
    <property type="match status" value="1"/>
</dbReference>
<dbReference type="Proteomes" id="UP000007799">
    <property type="component" value="Unassembled WGS sequence"/>
</dbReference>
<dbReference type="KEGG" id="sre:PTSG_04482"/>
<dbReference type="AlphaFoldDB" id="F2U8P4"/>
<keyword evidence="10" id="KW-1185">Reference proteome</keyword>
<dbReference type="eggNOG" id="KOG0192">
    <property type="taxonomic scope" value="Eukaryota"/>
</dbReference>
<dbReference type="SUPFAM" id="SSF52047">
    <property type="entry name" value="RNI-like"/>
    <property type="match status" value="1"/>
</dbReference>
<evidence type="ECO:0000313" key="9">
    <source>
        <dbReference type="EMBL" id="EGD72752.1"/>
    </source>
</evidence>
<evidence type="ECO:0000313" key="10">
    <source>
        <dbReference type="Proteomes" id="UP000007799"/>
    </source>
</evidence>
<feature type="compositionally biased region" description="Low complexity" evidence="7">
    <location>
        <begin position="199"/>
        <end position="213"/>
    </location>
</feature>
<dbReference type="PROSITE" id="PS00108">
    <property type="entry name" value="PROTEIN_KINASE_ST"/>
    <property type="match status" value="1"/>
</dbReference>
<keyword evidence="6" id="KW-0067">ATP-binding</keyword>
<dbReference type="GO" id="GO:0004674">
    <property type="term" value="F:protein serine/threonine kinase activity"/>
    <property type="evidence" value="ECO:0007669"/>
    <property type="project" value="UniProtKB-KW"/>
</dbReference>
<feature type="compositionally biased region" description="Acidic residues" evidence="7">
    <location>
        <begin position="178"/>
        <end position="191"/>
    </location>
</feature>
<dbReference type="InterPro" id="IPR051681">
    <property type="entry name" value="Ser/Thr_Kinases-Pseudokinases"/>
</dbReference>
<dbReference type="Gene3D" id="3.90.228.10">
    <property type="match status" value="1"/>
</dbReference>
<dbReference type="InterPro" id="IPR000719">
    <property type="entry name" value="Prot_kinase_dom"/>
</dbReference>
<dbReference type="STRING" id="946362.F2U8P4"/>
<proteinExistence type="predicted"/>
<feature type="compositionally biased region" description="Low complexity" evidence="7">
    <location>
        <begin position="235"/>
        <end position="244"/>
    </location>
</feature>
<dbReference type="InParanoid" id="F2U8P4"/>